<feature type="transmembrane region" description="Helical" evidence="2">
    <location>
        <begin position="33"/>
        <end position="49"/>
    </location>
</feature>
<evidence type="ECO:0000256" key="1">
    <source>
        <dbReference type="SAM" id="MobiDB-lite"/>
    </source>
</evidence>
<evidence type="ECO:0000313" key="3">
    <source>
        <dbReference type="EMBL" id="MBP0615183.1"/>
    </source>
</evidence>
<proteinExistence type="predicted"/>
<feature type="compositionally biased region" description="Basic and acidic residues" evidence="1">
    <location>
        <begin position="1"/>
        <end position="12"/>
    </location>
</feature>
<organism evidence="3 4">
    <name type="scientific">Jiella mangrovi</name>
    <dbReference type="NCBI Taxonomy" id="2821407"/>
    <lineage>
        <taxon>Bacteria</taxon>
        <taxon>Pseudomonadati</taxon>
        <taxon>Pseudomonadota</taxon>
        <taxon>Alphaproteobacteria</taxon>
        <taxon>Hyphomicrobiales</taxon>
        <taxon>Aurantimonadaceae</taxon>
        <taxon>Jiella</taxon>
    </lineage>
</organism>
<dbReference type="EMBL" id="JAGJCF010000003">
    <property type="protein sequence ID" value="MBP0615183.1"/>
    <property type="molecule type" value="Genomic_DNA"/>
</dbReference>
<dbReference type="Proteomes" id="UP000678276">
    <property type="component" value="Unassembled WGS sequence"/>
</dbReference>
<reference evidence="3 4" key="1">
    <citation type="submission" date="2021-04" db="EMBL/GenBank/DDBJ databases">
        <title>Whole genome sequence of Jiella sp. KSK16Y-1.</title>
        <authorList>
            <person name="Tuo L."/>
        </authorList>
    </citation>
    <scope>NUCLEOTIDE SEQUENCE [LARGE SCALE GENOMIC DNA]</scope>
    <source>
        <strain evidence="3 4">KSK16Y-1</strain>
    </source>
</reference>
<accession>A0ABS4BEK2</accession>
<keyword evidence="2" id="KW-0472">Membrane</keyword>
<keyword evidence="4" id="KW-1185">Reference proteome</keyword>
<gene>
    <name evidence="3" type="ORF">J6595_06285</name>
</gene>
<dbReference type="RefSeq" id="WP_209593600.1">
    <property type="nucleotide sequence ID" value="NZ_JAGJCF010000003.1"/>
</dbReference>
<name>A0ABS4BEK2_9HYPH</name>
<comment type="caution">
    <text evidence="3">The sequence shown here is derived from an EMBL/GenBank/DDBJ whole genome shotgun (WGS) entry which is preliminary data.</text>
</comment>
<evidence type="ECO:0000256" key="2">
    <source>
        <dbReference type="SAM" id="Phobius"/>
    </source>
</evidence>
<sequence length="50" mass="5251">MSESDGKMRDAQKANSKPISKENAAKASTVRKLLVIALAIIVGTLLGLLV</sequence>
<protein>
    <submittedName>
        <fullName evidence="3">Uncharacterized protein</fullName>
    </submittedName>
</protein>
<evidence type="ECO:0000313" key="4">
    <source>
        <dbReference type="Proteomes" id="UP000678276"/>
    </source>
</evidence>
<keyword evidence="2" id="KW-1133">Transmembrane helix</keyword>
<feature type="region of interest" description="Disordered" evidence="1">
    <location>
        <begin position="1"/>
        <end position="26"/>
    </location>
</feature>
<keyword evidence="2" id="KW-0812">Transmembrane</keyword>